<dbReference type="PANTHER" id="PTHR21404">
    <property type="entry name" value="HEN1"/>
    <property type="match status" value="1"/>
</dbReference>
<comment type="similarity">
    <text evidence="2">Belongs to the methyltransferase superfamily. HEN1 family.</text>
</comment>
<dbReference type="CTD" id="36301"/>
<dbReference type="GO" id="GO:0090486">
    <property type="term" value="F:small RNA 2'-O-methyltransferase activity"/>
    <property type="evidence" value="ECO:0007669"/>
    <property type="project" value="UniProtKB-EC"/>
</dbReference>
<feature type="region of interest" description="Disordered" evidence="13">
    <location>
        <begin position="1061"/>
        <end position="1139"/>
    </location>
</feature>
<keyword evidence="10" id="KW-0943">RNA-mediated gene silencing</keyword>
<sequence>MIIVLFHVLYLLGRIIYNTFQGKRATIIKEEISLDIVENSENDFDYKFYQCEIMGLKFYPPVYVQRYVAVQNVLSSERYSGKIRKVVDFGCAELAFSVYLKNTPGIQEILHVDIDKEILNTYKHRVEPLHADFLHTRSIPLTIRLYEGSVTHADRKLENCDAVICIELIEHLYPDTLMDFPYNVFGYIKPRVVVVTTPNADFNVLFDNFSGFRHPDHKFEWSREQFRDWAENIVARYPNYEVTIQGIGDGPAGTEHCGSCSQMAVFHRREEINQEWILGSEGLFKEVACYEYPFQMDNRSDEEKILDAATYYIRYLCGVEEEELALDKLMNSLVAFCITTELLREILVNAGWTIVDRPEGPVILVPARSVFSESAFDDDDFLDHERPRWGDEWNTDESSVPTEYYDNNAVPEENWDDDEMDQGDTFNVQYSGGFAEDELNRFSLNYYDHNDEGLDEFDQELVIEKTYDDPQRTQEGNHFDPYMEMEHDNHEVQDFVPVDFHSISEEQELPSNSVTIGLDQIDLDDLDISNSSLQSEPIVMTSMPFSSYGENYFSGEESRVSFYLKTEPTDDPFYKQKSEDAFQRNRGLSEEVFNGGTTYSLDKMNLHDDRMTSQPQRPLQLTTSSGLKLLFPPILLKSKSIDNSVPSISNEIHIENGIEQLPIRNGESIEYSCISNAHLKHEANPMQSLSLNSITSDISGQPQFTSSPRVLLESEDKKPMKSTTALLEEQLCEREQAQLSSSRTTMESSSNENLLENSSQTSLLGLSNTSESSSLIMEKWYQNERIPMYQQECVTLKGGNDFSDKPEETTSDSDVPEDTFAGMCESKEADSRCKTIITQKCELDEHSSQDGNNTLLNNINDFSKDSKCIFIPEEDAKSENNQSNCQTCSKNVLIADTVSTKESKIPCASQRPASKQEIAEVKPISPEALETPPNSFSPEIMDSGYPNSASALDITPENDLSSIAHDRISDSESPSVAEAPRPGFLELVEVENGDLANNNRDGEGNNMIAVGINDVEDLQPLIDVLENDLENENDIYVLENGFPLWLLRILEMANPVDVEGGLNYQHPPDEPAGGDAPDLNLDHDEGFDSSSSEEDSVVEDDEDDDDDDDVDDATTPSSDNTEDDNPGNLPRDWGAGGDP</sequence>
<keyword evidence="14" id="KW-0732">Signal</keyword>
<protein>
    <recommendedName>
        <fullName evidence="3">Small RNA 2'-O-methyltransferase</fullName>
        <ecNumber evidence="11">2.1.1.386</ecNumber>
    </recommendedName>
</protein>
<evidence type="ECO:0000313" key="17">
    <source>
        <dbReference type="RefSeq" id="XP_015606109.1"/>
    </source>
</evidence>
<dbReference type="FunFam" id="3.40.50.150:FF:000124">
    <property type="entry name" value="HEN methyltransferase 1"/>
    <property type="match status" value="1"/>
</dbReference>
<feature type="region of interest" description="Disordered" evidence="13">
    <location>
        <begin position="700"/>
        <end position="722"/>
    </location>
</feature>
<dbReference type="RefSeq" id="XP_015606109.1">
    <property type="nucleotide sequence ID" value="XM_015750623.2"/>
</dbReference>
<evidence type="ECO:0000256" key="7">
    <source>
        <dbReference type="ARBA" id="ARBA00022723"/>
    </source>
</evidence>
<keyword evidence="8" id="KW-0460">Magnesium</keyword>
<reference evidence="16 17" key="1">
    <citation type="submission" date="2025-04" db="UniProtKB">
        <authorList>
            <consortium name="RefSeq"/>
        </authorList>
    </citation>
    <scope>IDENTIFICATION</scope>
</reference>
<evidence type="ECO:0000256" key="14">
    <source>
        <dbReference type="SAM" id="SignalP"/>
    </source>
</evidence>
<evidence type="ECO:0000256" key="13">
    <source>
        <dbReference type="SAM" id="MobiDB-lite"/>
    </source>
</evidence>
<keyword evidence="6" id="KW-0949">S-adenosyl-L-methionine</keyword>
<proteinExistence type="inferred from homology"/>
<evidence type="ECO:0000256" key="10">
    <source>
        <dbReference type="ARBA" id="ARBA00023158"/>
    </source>
</evidence>
<evidence type="ECO:0000256" key="8">
    <source>
        <dbReference type="ARBA" id="ARBA00022842"/>
    </source>
</evidence>
<dbReference type="GO" id="GO:0005737">
    <property type="term" value="C:cytoplasm"/>
    <property type="evidence" value="ECO:0007669"/>
    <property type="project" value="TreeGrafter"/>
</dbReference>
<dbReference type="GO" id="GO:0034587">
    <property type="term" value="P:piRNA processing"/>
    <property type="evidence" value="ECO:0007669"/>
    <property type="project" value="TreeGrafter"/>
</dbReference>
<evidence type="ECO:0000256" key="9">
    <source>
        <dbReference type="ARBA" id="ARBA00022884"/>
    </source>
</evidence>
<accession>A0AAJ7CAP3</accession>
<evidence type="ECO:0000256" key="12">
    <source>
        <dbReference type="ARBA" id="ARBA00048418"/>
    </source>
</evidence>
<keyword evidence="9" id="KW-0694">RNA-binding</keyword>
<dbReference type="GO" id="GO:0046872">
    <property type="term" value="F:metal ion binding"/>
    <property type="evidence" value="ECO:0007669"/>
    <property type="project" value="UniProtKB-KW"/>
</dbReference>
<evidence type="ECO:0000256" key="11">
    <source>
        <dbReference type="ARBA" id="ARBA00035025"/>
    </source>
</evidence>
<feature type="signal peptide" evidence="14">
    <location>
        <begin position="1"/>
        <end position="17"/>
    </location>
</feature>
<evidence type="ECO:0000256" key="6">
    <source>
        <dbReference type="ARBA" id="ARBA00022691"/>
    </source>
</evidence>
<feature type="compositionally biased region" description="Acidic residues" evidence="13">
    <location>
        <begin position="1087"/>
        <end position="1112"/>
    </location>
</feature>
<comment type="catalytic activity">
    <reaction evidence="12">
        <text>small RNA 3'-end nucleotide + S-adenosyl-L-methionine = small RNA 3'-end 2'-O-methylnucleotide + S-adenosyl-L-homocysteine + H(+)</text>
        <dbReference type="Rhea" id="RHEA:37887"/>
        <dbReference type="Rhea" id="RHEA-COMP:10415"/>
        <dbReference type="Rhea" id="RHEA-COMP:10416"/>
        <dbReference type="ChEBI" id="CHEBI:15378"/>
        <dbReference type="ChEBI" id="CHEBI:57856"/>
        <dbReference type="ChEBI" id="CHEBI:59789"/>
        <dbReference type="ChEBI" id="CHEBI:74896"/>
        <dbReference type="ChEBI" id="CHEBI:74898"/>
        <dbReference type="EC" id="2.1.1.386"/>
    </reaction>
</comment>
<evidence type="ECO:0000313" key="15">
    <source>
        <dbReference type="Proteomes" id="UP000694920"/>
    </source>
</evidence>
<dbReference type="Proteomes" id="UP000694920">
    <property type="component" value="Unplaced"/>
</dbReference>
<dbReference type="Gene3D" id="3.40.50.150">
    <property type="entry name" value="Vaccinia Virus protein VP39"/>
    <property type="match status" value="1"/>
</dbReference>
<keyword evidence="7" id="KW-0479">Metal-binding</keyword>
<dbReference type="GO" id="GO:0003723">
    <property type="term" value="F:RNA binding"/>
    <property type="evidence" value="ECO:0007669"/>
    <property type="project" value="UniProtKB-KW"/>
</dbReference>
<evidence type="ECO:0000256" key="4">
    <source>
        <dbReference type="ARBA" id="ARBA00022603"/>
    </source>
</evidence>
<feature type="region of interest" description="Disordered" evidence="13">
    <location>
        <begin position="799"/>
        <end position="818"/>
    </location>
</feature>
<dbReference type="CDD" id="cd02440">
    <property type="entry name" value="AdoMet_MTases"/>
    <property type="match status" value="1"/>
</dbReference>
<feature type="compositionally biased region" description="Low complexity" evidence="13">
    <location>
        <begin position="740"/>
        <end position="764"/>
    </location>
</feature>
<keyword evidence="5" id="KW-0808">Transferase</keyword>
<dbReference type="AlphaFoldDB" id="A0AAJ7CAP3"/>
<dbReference type="GeneID" id="107272936"/>
<evidence type="ECO:0000256" key="3">
    <source>
        <dbReference type="ARBA" id="ARBA00021330"/>
    </source>
</evidence>
<gene>
    <name evidence="16 17" type="primary">LOC107272936</name>
</gene>
<dbReference type="GO" id="GO:0005634">
    <property type="term" value="C:nucleus"/>
    <property type="evidence" value="ECO:0007669"/>
    <property type="project" value="TreeGrafter"/>
</dbReference>
<dbReference type="InterPro" id="IPR029063">
    <property type="entry name" value="SAM-dependent_MTases_sf"/>
</dbReference>
<evidence type="ECO:0000256" key="5">
    <source>
        <dbReference type="ARBA" id="ARBA00022679"/>
    </source>
</evidence>
<comment type="cofactor">
    <cofactor evidence="1">
        <name>Mg(2+)</name>
        <dbReference type="ChEBI" id="CHEBI:18420"/>
    </cofactor>
</comment>
<feature type="region of interest" description="Disordered" evidence="13">
    <location>
        <begin position="734"/>
        <end position="766"/>
    </location>
</feature>
<evidence type="ECO:0000256" key="2">
    <source>
        <dbReference type="ARBA" id="ARBA00009026"/>
    </source>
</evidence>
<evidence type="ECO:0000313" key="16">
    <source>
        <dbReference type="RefSeq" id="XP_015606108.1"/>
    </source>
</evidence>
<dbReference type="SUPFAM" id="SSF53335">
    <property type="entry name" value="S-adenosyl-L-methionine-dependent methyltransferases"/>
    <property type="match status" value="1"/>
</dbReference>
<organism evidence="15 16">
    <name type="scientific">Cephus cinctus</name>
    <name type="common">Wheat stem sawfly</name>
    <dbReference type="NCBI Taxonomy" id="211228"/>
    <lineage>
        <taxon>Eukaryota</taxon>
        <taxon>Metazoa</taxon>
        <taxon>Ecdysozoa</taxon>
        <taxon>Arthropoda</taxon>
        <taxon>Hexapoda</taxon>
        <taxon>Insecta</taxon>
        <taxon>Pterygota</taxon>
        <taxon>Neoptera</taxon>
        <taxon>Endopterygota</taxon>
        <taxon>Hymenoptera</taxon>
        <taxon>Cephoidea</taxon>
        <taxon>Cephidae</taxon>
        <taxon>Cephus</taxon>
    </lineage>
</organism>
<dbReference type="KEGG" id="ccin:107272936"/>
<dbReference type="GO" id="GO:0030422">
    <property type="term" value="P:siRNA processing"/>
    <property type="evidence" value="ECO:0007669"/>
    <property type="project" value="TreeGrafter"/>
</dbReference>
<dbReference type="GO" id="GO:0001510">
    <property type="term" value="P:RNA methylation"/>
    <property type="evidence" value="ECO:0007669"/>
    <property type="project" value="InterPro"/>
</dbReference>
<name>A0AAJ7CAP3_CEPCN</name>
<dbReference type="PANTHER" id="PTHR21404:SF3">
    <property type="entry name" value="SMALL RNA 2'-O-METHYLTRANSFERASE"/>
    <property type="match status" value="1"/>
</dbReference>
<dbReference type="InterPro" id="IPR026610">
    <property type="entry name" value="Hen1"/>
</dbReference>
<evidence type="ECO:0000256" key="1">
    <source>
        <dbReference type="ARBA" id="ARBA00001946"/>
    </source>
</evidence>
<dbReference type="EC" id="2.1.1.386" evidence="11"/>
<feature type="chain" id="PRO_5044708700" description="Small RNA 2'-O-methyltransferase" evidence="14">
    <location>
        <begin position="18"/>
        <end position="1139"/>
    </location>
</feature>
<dbReference type="RefSeq" id="XP_015606108.1">
    <property type="nucleotide sequence ID" value="XM_015750622.2"/>
</dbReference>
<keyword evidence="4" id="KW-0489">Methyltransferase</keyword>
<keyword evidence="15" id="KW-1185">Reference proteome</keyword>